<dbReference type="Proteomes" id="UP000245712">
    <property type="component" value="Unassembled WGS sequence"/>
</dbReference>
<reference evidence="1 2" key="1">
    <citation type="submission" date="2018-05" db="EMBL/GenBank/DDBJ databases">
        <title>Genomic Encyclopedia of Type Strains, Phase IV (KMG-V): Genome sequencing to study the core and pangenomes of soil and plant-associated prokaryotes.</title>
        <authorList>
            <person name="Whitman W."/>
        </authorList>
    </citation>
    <scope>NUCLEOTIDE SEQUENCE [LARGE SCALE GENOMIC DNA]</scope>
    <source>
        <strain evidence="1 2">SCZa-39</strain>
    </source>
</reference>
<name>A0ABX5KN10_9BURK</name>
<dbReference type="RefSeq" id="WP_112171200.1">
    <property type="nucleotide sequence ID" value="NZ_QEOB01000006.1"/>
</dbReference>
<dbReference type="EMBL" id="QEOB01000006">
    <property type="protein sequence ID" value="PVX83672.1"/>
    <property type="molecule type" value="Genomic_DNA"/>
</dbReference>
<organism evidence="1 2">
    <name type="scientific">Paraburkholderia unamae</name>
    <dbReference type="NCBI Taxonomy" id="219649"/>
    <lineage>
        <taxon>Bacteria</taxon>
        <taxon>Pseudomonadati</taxon>
        <taxon>Pseudomonadota</taxon>
        <taxon>Betaproteobacteria</taxon>
        <taxon>Burkholderiales</taxon>
        <taxon>Burkholderiaceae</taxon>
        <taxon>Paraburkholderia</taxon>
    </lineage>
</organism>
<keyword evidence="2" id="KW-1185">Reference proteome</keyword>
<gene>
    <name evidence="1" type="ORF">C7402_10676</name>
</gene>
<comment type="caution">
    <text evidence="1">The sequence shown here is derived from an EMBL/GenBank/DDBJ whole genome shotgun (WGS) entry which is preliminary data.</text>
</comment>
<evidence type="ECO:0000313" key="1">
    <source>
        <dbReference type="EMBL" id="PVX83672.1"/>
    </source>
</evidence>
<proteinExistence type="predicted"/>
<evidence type="ECO:0000313" key="2">
    <source>
        <dbReference type="Proteomes" id="UP000245712"/>
    </source>
</evidence>
<accession>A0ABX5KN10</accession>
<sequence>MARTIKDRIARLDSRRSGIDRLTAVAQDSQLEVLAKSLVQEGYKNRAKEQPYTEYTLGSMQEVDANYTRISLEEADRIAKQLTSGLNNEDIVVDFRIQGSVAANIHIRGVSDVDLLVLDAGFFTYDAAGRQSRAGHYNSPISFTPLSALNTLRTRSEAILKNKFPAATVDVSGAKAIKISGGSLRRPVDVVPSHWHNTAAYQESFSERDRGVYILDRKKQQTILNMPFKHIDELNQRDAMTLAGLKKSIRLCKHVKADSDSNLVNGLPSFDIAATMWHAEIGGLASGYFHELAILAETQRHLDYLARNHEFAKTLSVPDGSRRIFDSAAKLNGLNQLSIEMDDLATQVAKEQNLLLKIYQPTWRDILETLRTVSLPAA</sequence>
<evidence type="ECO:0008006" key="3">
    <source>
        <dbReference type="Google" id="ProtNLM"/>
    </source>
</evidence>
<protein>
    <recommendedName>
        <fullName evidence="3">Nucleotidyltransferase-like protein</fullName>
    </recommendedName>
</protein>